<reference evidence="10" key="1">
    <citation type="submission" date="2020-08" db="EMBL/GenBank/DDBJ databases">
        <title>Lacibacter sp. S13-6-6 genome sequencing.</title>
        <authorList>
            <person name="Jin L."/>
        </authorList>
    </citation>
    <scope>NUCLEOTIDE SEQUENCE [LARGE SCALE GENOMIC DNA]</scope>
    <source>
        <strain evidence="10">S13-6-6</strain>
    </source>
</reference>
<dbReference type="Pfam" id="PF00171">
    <property type="entry name" value="Aldedh"/>
    <property type="match status" value="1"/>
</dbReference>
<dbReference type="GO" id="GO:0006081">
    <property type="term" value="P:aldehyde metabolic process"/>
    <property type="evidence" value="ECO:0007669"/>
    <property type="project" value="InterPro"/>
</dbReference>
<dbReference type="PANTHER" id="PTHR43570:SF16">
    <property type="entry name" value="ALDEHYDE DEHYDROGENASE TYPE III, ISOFORM Q"/>
    <property type="match status" value="1"/>
</dbReference>
<evidence type="ECO:0000256" key="6">
    <source>
        <dbReference type="PROSITE-ProRule" id="PRU10007"/>
    </source>
</evidence>
<accession>A0A7G5XHF3</accession>
<dbReference type="PANTHER" id="PTHR43570">
    <property type="entry name" value="ALDEHYDE DEHYDROGENASE"/>
    <property type="match status" value="1"/>
</dbReference>
<dbReference type="InterPro" id="IPR015590">
    <property type="entry name" value="Aldehyde_DH_dom"/>
</dbReference>
<evidence type="ECO:0000313" key="10">
    <source>
        <dbReference type="Proteomes" id="UP000515344"/>
    </source>
</evidence>
<evidence type="ECO:0000259" key="8">
    <source>
        <dbReference type="Pfam" id="PF00171"/>
    </source>
</evidence>
<evidence type="ECO:0000256" key="3">
    <source>
        <dbReference type="ARBA" id="ARBA00023027"/>
    </source>
</evidence>
<dbReference type="FunFam" id="3.40.605.10:FF:000004">
    <property type="entry name" value="Aldehyde dehydrogenase"/>
    <property type="match status" value="1"/>
</dbReference>
<name>A0A7G5XHF3_9BACT</name>
<keyword evidence="10" id="KW-1185">Reference proteome</keyword>
<feature type="active site" evidence="5 6">
    <location>
        <position position="212"/>
    </location>
</feature>
<feature type="domain" description="Aldehyde dehydrogenase" evidence="8">
    <location>
        <begin position="22"/>
        <end position="428"/>
    </location>
</feature>
<dbReference type="InterPro" id="IPR016163">
    <property type="entry name" value="Ald_DH_C"/>
</dbReference>
<comment type="similarity">
    <text evidence="1 4 7">Belongs to the aldehyde dehydrogenase family.</text>
</comment>
<dbReference type="GO" id="GO:0004029">
    <property type="term" value="F:aldehyde dehydrogenase (NAD+) activity"/>
    <property type="evidence" value="ECO:0007669"/>
    <property type="project" value="TreeGrafter"/>
</dbReference>
<dbReference type="Proteomes" id="UP000515344">
    <property type="component" value="Chromosome"/>
</dbReference>
<keyword evidence="3" id="KW-0520">NAD</keyword>
<dbReference type="SUPFAM" id="SSF53720">
    <property type="entry name" value="ALDH-like"/>
    <property type="match status" value="1"/>
</dbReference>
<dbReference type="InterPro" id="IPR016162">
    <property type="entry name" value="Ald_DH_N"/>
</dbReference>
<proteinExistence type="inferred from homology"/>
<dbReference type="PROSITE" id="PS00687">
    <property type="entry name" value="ALDEHYDE_DEHYDR_GLU"/>
    <property type="match status" value="1"/>
</dbReference>
<feature type="active site" evidence="5">
    <location>
        <position position="246"/>
    </location>
</feature>
<dbReference type="RefSeq" id="WP_182803497.1">
    <property type="nucleotide sequence ID" value="NZ_CP060007.1"/>
</dbReference>
<evidence type="ECO:0000256" key="2">
    <source>
        <dbReference type="ARBA" id="ARBA00023002"/>
    </source>
</evidence>
<dbReference type="InterPro" id="IPR016160">
    <property type="entry name" value="Ald_DH_CS_CYS"/>
</dbReference>
<dbReference type="InterPro" id="IPR029510">
    <property type="entry name" value="Ald_DH_CS_GLU"/>
</dbReference>
<dbReference type="InterPro" id="IPR012394">
    <property type="entry name" value="Aldehyde_DH_NAD(P)"/>
</dbReference>
<sequence>MNPYQTLYDSQVAYYKSGATRTVVFRKEQLKKLESLLRNNEQLIEEALYKDLRKHKQEVYMTELGPTYEEIRVQLRGVRQWMQPQTVETPLYLLPSVTKLYPEPVGNVIVISPWNYPVLLTYRAVAGAIAAGNTVIIKHSELSHHTSTLMEQLINKHFPADYIHAVQGHGETVVPQLLEHFHFGHVFFTGGTEIGKKIMGMAAKQLSPVSLELGGKSPCIVDASADLKMASKRIVWGKLLNCGQSCVAPDYLVVHESVKDKLIQTIIKTIEECYGTDREANDNYGCIINNRRFQSIVKYLQDGNVLYGGDVNEESRHIGPTIIDNVKPDAAVMREEIFGPVLPVFTYRENEEVLKLVDLNPNPLAVYIFSTSTATQDYFVEKISFGAGCINETIYQLGSSSIPFGGIGTSGHGGHLGKFSFDTFTHYKGIVKKVNWFEPFFRYPPFSKSKLRLWRLALGRK</sequence>
<evidence type="ECO:0000256" key="7">
    <source>
        <dbReference type="RuleBase" id="RU003345"/>
    </source>
</evidence>
<dbReference type="PIRSF" id="PIRSF036492">
    <property type="entry name" value="ALDH"/>
    <property type="match status" value="1"/>
</dbReference>
<dbReference type="AlphaFoldDB" id="A0A7G5XHF3"/>
<dbReference type="GO" id="GO:0005737">
    <property type="term" value="C:cytoplasm"/>
    <property type="evidence" value="ECO:0007669"/>
    <property type="project" value="TreeGrafter"/>
</dbReference>
<evidence type="ECO:0000313" key="9">
    <source>
        <dbReference type="EMBL" id="QNA44906.1"/>
    </source>
</evidence>
<dbReference type="Gene3D" id="3.40.605.10">
    <property type="entry name" value="Aldehyde Dehydrogenase, Chain A, domain 1"/>
    <property type="match status" value="1"/>
</dbReference>
<dbReference type="KEGG" id="lacs:H4075_01510"/>
<organism evidence="9 10">
    <name type="scientific">Lacibacter sediminis</name>
    <dbReference type="NCBI Taxonomy" id="2760713"/>
    <lineage>
        <taxon>Bacteria</taxon>
        <taxon>Pseudomonadati</taxon>
        <taxon>Bacteroidota</taxon>
        <taxon>Chitinophagia</taxon>
        <taxon>Chitinophagales</taxon>
        <taxon>Chitinophagaceae</taxon>
        <taxon>Lacibacter</taxon>
    </lineage>
</organism>
<keyword evidence="2 4" id="KW-0560">Oxidoreductase</keyword>
<dbReference type="EMBL" id="CP060007">
    <property type="protein sequence ID" value="QNA44906.1"/>
    <property type="molecule type" value="Genomic_DNA"/>
</dbReference>
<protein>
    <recommendedName>
        <fullName evidence="4">Aldehyde dehydrogenase</fullName>
    </recommendedName>
</protein>
<gene>
    <name evidence="9" type="ORF">H4075_01510</name>
</gene>
<evidence type="ECO:0000256" key="1">
    <source>
        <dbReference type="ARBA" id="ARBA00009986"/>
    </source>
</evidence>
<dbReference type="PROSITE" id="PS00070">
    <property type="entry name" value="ALDEHYDE_DEHYDR_CYS"/>
    <property type="match status" value="1"/>
</dbReference>
<dbReference type="FunFam" id="3.40.309.10:FF:000003">
    <property type="entry name" value="Aldehyde dehydrogenase"/>
    <property type="match status" value="1"/>
</dbReference>
<evidence type="ECO:0000256" key="4">
    <source>
        <dbReference type="PIRNR" id="PIRNR036492"/>
    </source>
</evidence>
<dbReference type="Gene3D" id="3.40.309.10">
    <property type="entry name" value="Aldehyde Dehydrogenase, Chain A, domain 2"/>
    <property type="match status" value="1"/>
</dbReference>
<evidence type="ECO:0000256" key="5">
    <source>
        <dbReference type="PIRSR" id="PIRSR036492-1"/>
    </source>
</evidence>
<dbReference type="InterPro" id="IPR016161">
    <property type="entry name" value="Ald_DH/histidinol_DH"/>
</dbReference>